<dbReference type="InterPro" id="IPR027417">
    <property type="entry name" value="P-loop_NTPase"/>
</dbReference>
<dbReference type="Gene3D" id="3.40.50.300">
    <property type="entry name" value="P-loop containing nucleotide triphosphate hydrolases"/>
    <property type="match status" value="1"/>
</dbReference>
<gene>
    <name evidence="5" type="ORF">SAMN04487771_10495</name>
</gene>
<evidence type="ECO:0000256" key="1">
    <source>
        <dbReference type="ARBA" id="ARBA00022741"/>
    </source>
</evidence>
<dbReference type="AlphaFoldDB" id="A0A1I0HEM7"/>
<keyword evidence="5" id="KW-0238">DNA-binding</keyword>
<protein>
    <submittedName>
        <fullName evidence="5">DNA-binding transcriptional activator of the SARP family</fullName>
    </submittedName>
</protein>
<dbReference type="PANTHER" id="PTHR16305:SF28">
    <property type="entry name" value="GUANYLATE CYCLASE DOMAIN-CONTAINING PROTEIN"/>
    <property type="match status" value="1"/>
</dbReference>
<dbReference type="InterPro" id="IPR036388">
    <property type="entry name" value="WH-like_DNA-bd_sf"/>
</dbReference>
<proteinExistence type="predicted"/>
<dbReference type="SUPFAM" id="SSF48452">
    <property type="entry name" value="TPR-like"/>
    <property type="match status" value="3"/>
</dbReference>
<dbReference type="STRING" id="1526.SAMN02910262_00262"/>
<feature type="domain" description="Bacterial transcriptional activator" evidence="3">
    <location>
        <begin position="124"/>
        <end position="222"/>
    </location>
</feature>
<dbReference type="Pfam" id="PF03704">
    <property type="entry name" value="BTAD"/>
    <property type="match status" value="1"/>
</dbReference>
<dbReference type="InterPro" id="IPR011990">
    <property type="entry name" value="TPR-like_helical_dom_sf"/>
</dbReference>
<dbReference type="RefSeq" id="WP_074650182.1">
    <property type="nucleotide sequence ID" value="NZ_FOIL01000049.1"/>
</dbReference>
<evidence type="ECO:0000313" key="6">
    <source>
        <dbReference type="Proteomes" id="UP000199820"/>
    </source>
</evidence>
<evidence type="ECO:0000259" key="4">
    <source>
        <dbReference type="Pfam" id="PF13191"/>
    </source>
</evidence>
<dbReference type="Pfam" id="PF13191">
    <property type="entry name" value="AAA_16"/>
    <property type="match status" value="1"/>
</dbReference>
<keyword evidence="1" id="KW-0547">Nucleotide-binding</keyword>
<dbReference type="InterPro" id="IPR019734">
    <property type="entry name" value="TPR_rpt"/>
</dbReference>
<dbReference type="GO" id="GO:0005524">
    <property type="term" value="F:ATP binding"/>
    <property type="evidence" value="ECO:0007669"/>
    <property type="project" value="UniProtKB-KW"/>
</dbReference>
<reference evidence="5 6" key="1">
    <citation type="submission" date="2016-10" db="EMBL/GenBank/DDBJ databases">
        <authorList>
            <person name="de Groot N.N."/>
        </authorList>
    </citation>
    <scope>NUCLEOTIDE SEQUENCE [LARGE SCALE GENOMIC DNA]</scope>
    <source>
        <strain evidence="5 6">KH1P1</strain>
    </source>
</reference>
<dbReference type="InterPro" id="IPR041664">
    <property type="entry name" value="AAA_16"/>
</dbReference>
<dbReference type="GO" id="GO:0004016">
    <property type="term" value="F:adenylate cyclase activity"/>
    <property type="evidence" value="ECO:0007669"/>
    <property type="project" value="TreeGrafter"/>
</dbReference>
<dbReference type="eggNOG" id="COG3629">
    <property type="taxonomic scope" value="Bacteria"/>
</dbReference>
<name>A0A1I0HEM7_9FIRM</name>
<dbReference type="SMART" id="SM00028">
    <property type="entry name" value="TPR"/>
    <property type="match status" value="4"/>
</dbReference>
<evidence type="ECO:0000259" key="3">
    <source>
        <dbReference type="Pfam" id="PF03704"/>
    </source>
</evidence>
<dbReference type="EMBL" id="FOIL01000049">
    <property type="protein sequence ID" value="SET82310.1"/>
    <property type="molecule type" value="Genomic_DNA"/>
</dbReference>
<evidence type="ECO:0000256" key="2">
    <source>
        <dbReference type="ARBA" id="ARBA00022840"/>
    </source>
</evidence>
<dbReference type="SUPFAM" id="SSF52540">
    <property type="entry name" value="P-loop containing nucleoside triphosphate hydrolases"/>
    <property type="match status" value="1"/>
</dbReference>
<dbReference type="InterPro" id="IPR005158">
    <property type="entry name" value="BTAD"/>
</dbReference>
<sequence>MKEISVRLCGNPEIVCGGKTVTFPYRKAEGFFYYLCVRKSVTREEVISLLWGDEDETNGKKKLRDAVYQVKRAIDPDILITAGHTGISLNPEFTIRTDLDSDSRGKGEDLFLNHFFIKNCYEFETWVDEMRETLSSKVSDSARKGLEDAAAEHDTVKMQKYSDILIKNDPYDENLYYELMNIYAANGSYNMAIRIYYDLVRMLKKEMEVEPAQKTQDLFHRIFNMKEHVASGTGRVTAEFFGRERELFEISGMMDSEDGSPMNVAVIEGEEGVGKSTFLEYCRKMAEGKRMLPLSALCYRQGADFFLSPWNDIMQEISQQMDKTDRGDSDNYDILREMELNGESSGKIQYAVAEKKVLELFRKLSEEQQIFLTFDEIQWMDEASYRLLVRLVCAISPDRLKVICTYDGNYESEVMQQLEELVRQDRVRFMTLERFTEAETERIIRNALPSLANEPEKRQEIWKLTEGNAFFLTEMIDIISRKGFTLEKTPKINVVIKSRLSSITEDEREVLECMSVFPEKIKIDELELLLAGRDRLSIIRMLDHLQREHLISEMLVGWNVYYKFVHRIIKEYIYEHQSAGKTQAYHKILAGYYVKQRGESFAMMPIIAYHYRMCHDEVKAYEYQIRYLQEFYTVVNENFPIVQNEASEMGDTIGSMAEAEKMLKLAENVIRLPLDTPEVNRIRMKMNYILGRHDIALGEYDSGIANIEACTMLANRLGDRSMILACYKQQIFHGIQIGDIDKADQYVSKGLSMIGQEETDEYATFLRLQGWTRLMKQDYSVASEVLTKSLNIFKALEKRQEPKKRGRYSASIAACYNYLGEICREQGTYYDALRYYNEAVQMGQGPVKTNGMAQVYSSIGQVKYDQGKYTEGYIYLDRAREDLEHNGYRWGLERTEAYLAMTCIKLGKTDEARIHYEKGRQIAAKIRNPLTAEILAEVERHLNEAG</sequence>
<dbReference type="eggNOG" id="COG3899">
    <property type="taxonomic scope" value="Bacteria"/>
</dbReference>
<dbReference type="GO" id="GO:0005737">
    <property type="term" value="C:cytoplasm"/>
    <property type="evidence" value="ECO:0007669"/>
    <property type="project" value="TreeGrafter"/>
</dbReference>
<feature type="domain" description="Orc1-like AAA ATPase" evidence="4">
    <location>
        <begin position="239"/>
        <end position="392"/>
    </location>
</feature>
<accession>A0A1I0HEM7</accession>
<dbReference type="Gene3D" id="1.10.10.10">
    <property type="entry name" value="Winged helix-like DNA-binding domain superfamily/Winged helix DNA-binding domain"/>
    <property type="match status" value="1"/>
</dbReference>
<keyword evidence="6" id="KW-1185">Reference proteome</keyword>
<dbReference type="Gene3D" id="1.25.40.10">
    <property type="entry name" value="Tetratricopeptide repeat domain"/>
    <property type="match status" value="2"/>
</dbReference>
<dbReference type="GO" id="GO:0003677">
    <property type="term" value="F:DNA binding"/>
    <property type="evidence" value="ECO:0007669"/>
    <property type="project" value="UniProtKB-KW"/>
</dbReference>
<keyword evidence="2" id="KW-0067">ATP-binding</keyword>
<dbReference type="OrthoDB" id="190810at2"/>
<dbReference type="Proteomes" id="UP000199820">
    <property type="component" value="Unassembled WGS sequence"/>
</dbReference>
<organism evidence="5 6">
    <name type="scientific">[Clostridium] aminophilum</name>
    <dbReference type="NCBI Taxonomy" id="1526"/>
    <lineage>
        <taxon>Bacteria</taxon>
        <taxon>Bacillati</taxon>
        <taxon>Bacillota</taxon>
        <taxon>Clostridia</taxon>
        <taxon>Lachnospirales</taxon>
        <taxon>Lachnospiraceae</taxon>
    </lineage>
</organism>
<evidence type="ECO:0000313" key="5">
    <source>
        <dbReference type="EMBL" id="SET82310.1"/>
    </source>
</evidence>
<dbReference type="PANTHER" id="PTHR16305">
    <property type="entry name" value="TESTICULAR SOLUBLE ADENYLYL CYCLASE"/>
    <property type="match status" value="1"/>
</dbReference>